<protein>
    <submittedName>
        <fullName evidence="1">Jg1136 protein</fullName>
    </submittedName>
</protein>
<dbReference type="Proteomes" id="UP000838756">
    <property type="component" value="Unassembled WGS sequence"/>
</dbReference>
<organism evidence="1 2">
    <name type="scientific">Pararge aegeria aegeria</name>
    <dbReference type="NCBI Taxonomy" id="348720"/>
    <lineage>
        <taxon>Eukaryota</taxon>
        <taxon>Metazoa</taxon>
        <taxon>Ecdysozoa</taxon>
        <taxon>Arthropoda</taxon>
        <taxon>Hexapoda</taxon>
        <taxon>Insecta</taxon>
        <taxon>Pterygota</taxon>
        <taxon>Neoptera</taxon>
        <taxon>Endopterygota</taxon>
        <taxon>Lepidoptera</taxon>
        <taxon>Glossata</taxon>
        <taxon>Ditrysia</taxon>
        <taxon>Papilionoidea</taxon>
        <taxon>Nymphalidae</taxon>
        <taxon>Satyrinae</taxon>
        <taxon>Satyrini</taxon>
        <taxon>Parargina</taxon>
        <taxon>Pararge</taxon>
    </lineage>
</organism>
<gene>
    <name evidence="1" type="primary">jg1136</name>
    <name evidence="1" type="ORF">PAEG_LOCUS21640</name>
</gene>
<accession>A0A8S4S8H9</accession>
<name>A0A8S4S8H9_9NEOP</name>
<reference evidence="1" key="1">
    <citation type="submission" date="2022-03" db="EMBL/GenBank/DDBJ databases">
        <authorList>
            <person name="Lindestad O."/>
        </authorList>
    </citation>
    <scope>NUCLEOTIDE SEQUENCE</scope>
</reference>
<evidence type="ECO:0000313" key="1">
    <source>
        <dbReference type="EMBL" id="CAH2247811.1"/>
    </source>
</evidence>
<comment type="caution">
    <text evidence="1">The sequence shown here is derived from an EMBL/GenBank/DDBJ whole genome shotgun (WGS) entry which is preliminary data.</text>
</comment>
<sequence>MDMLLNLKVTQRAIDKAMLGVSLRNPTSNEEISRRTRVSLTLEVKVLICGAHSYGRLGKNAALVDLATRSTDIRRVIESRFDICKCGL</sequence>
<dbReference type="OrthoDB" id="7384832at2759"/>
<dbReference type="EMBL" id="CAKXAJ010025964">
    <property type="protein sequence ID" value="CAH2247811.1"/>
    <property type="molecule type" value="Genomic_DNA"/>
</dbReference>
<proteinExistence type="predicted"/>
<dbReference type="AlphaFoldDB" id="A0A8S4S8H9"/>
<keyword evidence="2" id="KW-1185">Reference proteome</keyword>
<evidence type="ECO:0000313" key="2">
    <source>
        <dbReference type="Proteomes" id="UP000838756"/>
    </source>
</evidence>